<keyword evidence="1" id="KW-0090">Biological rhythms</keyword>
<evidence type="ECO:0000256" key="1">
    <source>
        <dbReference type="ARBA" id="ARBA00023108"/>
    </source>
</evidence>
<feature type="compositionally biased region" description="Polar residues" evidence="4">
    <location>
        <begin position="301"/>
        <end position="318"/>
    </location>
</feature>
<evidence type="ECO:0000313" key="7">
    <source>
        <dbReference type="Proteomes" id="UP000283509"/>
    </source>
</evidence>
<sequence>MDGVLDFSCSEAEDSLSLSNCSRSGAGGLFQSSLLHSQLPQESSTKVVFVAIGRMDRPQLVREMMIIEPSKTEFTSRHSLEWKFLFLDHRAPTIIGYLPFEVLGTSGYDYYHVEDLEKVASCHEQLMKTGKGTSCYYRFLTKGQQWIWLQTQYYITYHQWNSKPEFIVCTNTVVSYSDVKAELIKEETSKRSPSELEIHPTEDSGGLATAGPSGAGPSGEQQQSLSEDEASLQPATTPQPGPSHLHPQNLQHQQQHRPPQSPLPSASQAPHPQQIVPLQQEGTVVRLQETGSIAQPMGPASPSSQNSSYTPTQMQQQHLPARGEPPPWPAKTRSVSGNGGLETNLPMKIKCTSKSWAHYSRSSLRKDSSQYSGEGGSNISGTSHTSRVSHGSMQQETNLHFASKSNNKERYYRKIELPPELSRSLSSSRLSGSYEEEKKEDQFMQMMVASPTGSASSHNSGGGYSNIDLQYLSNSGVTQNPATPAVSGTATQVVQVATVPFSPVIPINPMVTNLSVQLPSAPTTEGLRQSLILSPDQRQLQEQLRRKHAELQQQILRQQEELRQVNDQLIMAQYGMSLQNIYKGGVQYTPANSVGNNGSFQSSVAVGSGVGSVIGMGTGSLPVSTALHPGGTVTLATGTLAGTLATQSFVTMSTPSSLQSPTNTVSTINPAQVSVQGIGTGMAVPYQLSQQQAQMLFAQPGGTGQPHQQSPQHQPKK</sequence>
<feature type="region of interest" description="Disordered" evidence="4">
    <location>
        <begin position="363"/>
        <end position="405"/>
    </location>
</feature>
<protein>
    <submittedName>
        <fullName evidence="6">Clock</fullName>
    </submittedName>
</protein>
<feature type="compositionally biased region" description="Basic and acidic residues" evidence="4">
    <location>
        <begin position="187"/>
        <end position="202"/>
    </location>
</feature>
<gene>
    <name evidence="6" type="ORF">C7M84_021520</name>
</gene>
<name>A0A3R7P496_PENVA</name>
<dbReference type="PANTHER" id="PTHR46055:SF3">
    <property type="entry name" value="CIRCADIAN LOCOMOTER OUTPUT CYCLES PROTEIN KAPUT"/>
    <property type="match status" value="1"/>
</dbReference>
<dbReference type="SUPFAM" id="SSF55785">
    <property type="entry name" value="PYP-like sensor domain (PAS domain)"/>
    <property type="match status" value="1"/>
</dbReference>
<dbReference type="InterPro" id="IPR047230">
    <property type="entry name" value="CLOCK-like"/>
</dbReference>
<organism evidence="6 7">
    <name type="scientific">Penaeus vannamei</name>
    <name type="common">Whiteleg shrimp</name>
    <name type="synonym">Litopenaeus vannamei</name>
    <dbReference type="NCBI Taxonomy" id="6689"/>
    <lineage>
        <taxon>Eukaryota</taxon>
        <taxon>Metazoa</taxon>
        <taxon>Ecdysozoa</taxon>
        <taxon>Arthropoda</taxon>
        <taxon>Crustacea</taxon>
        <taxon>Multicrustacea</taxon>
        <taxon>Malacostraca</taxon>
        <taxon>Eumalacostraca</taxon>
        <taxon>Eucarida</taxon>
        <taxon>Decapoda</taxon>
        <taxon>Dendrobranchiata</taxon>
        <taxon>Penaeoidea</taxon>
        <taxon>Penaeidae</taxon>
        <taxon>Penaeus</taxon>
    </lineage>
</organism>
<dbReference type="GO" id="GO:0032922">
    <property type="term" value="P:circadian regulation of gene expression"/>
    <property type="evidence" value="ECO:0007669"/>
    <property type="project" value="InterPro"/>
</dbReference>
<dbReference type="Pfam" id="PF14598">
    <property type="entry name" value="PAS_11"/>
    <property type="match status" value="1"/>
</dbReference>
<reference evidence="6 7" key="2">
    <citation type="submission" date="2019-01" db="EMBL/GenBank/DDBJ databases">
        <title>The decoding of complex shrimp genome reveals the adaptation for benthos swimmer, frequently molting mechanism and breeding impact on genome.</title>
        <authorList>
            <person name="Sun Y."/>
            <person name="Gao Y."/>
            <person name="Yu Y."/>
        </authorList>
    </citation>
    <scope>NUCLEOTIDE SEQUENCE [LARGE SCALE GENOMIC DNA]</scope>
    <source>
        <tissue evidence="6">Muscle</tissue>
    </source>
</reference>
<accession>A0A3R7P496</accession>
<feature type="region of interest" description="Disordered" evidence="4">
    <location>
        <begin position="293"/>
        <end position="346"/>
    </location>
</feature>
<dbReference type="Proteomes" id="UP000283509">
    <property type="component" value="Unassembled WGS sequence"/>
</dbReference>
<feature type="domain" description="PAS" evidence="5">
    <location>
        <begin position="83"/>
        <end position="130"/>
    </location>
</feature>
<feature type="compositionally biased region" description="Low complexity" evidence="4">
    <location>
        <begin position="242"/>
        <end position="271"/>
    </location>
</feature>
<dbReference type="GO" id="GO:0000981">
    <property type="term" value="F:DNA-binding transcription factor activity, RNA polymerase II-specific"/>
    <property type="evidence" value="ECO:0007669"/>
    <property type="project" value="InterPro"/>
</dbReference>
<evidence type="ECO:0000256" key="3">
    <source>
        <dbReference type="SAM" id="Coils"/>
    </source>
</evidence>
<dbReference type="InterPro" id="IPR000014">
    <property type="entry name" value="PAS"/>
</dbReference>
<feature type="region of interest" description="Disordered" evidence="4">
    <location>
        <begin position="187"/>
        <end position="271"/>
    </location>
</feature>
<evidence type="ECO:0000259" key="5">
    <source>
        <dbReference type="PROSITE" id="PS50112"/>
    </source>
</evidence>
<dbReference type="EMBL" id="QCYY01004522">
    <property type="protein sequence ID" value="ROT60838.1"/>
    <property type="molecule type" value="Genomic_DNA"/>
</dbReference>
<dbReference type="GO" id="GO:0000978">
    <property type="term" value="F:RNA polymerase II cis-regulatory region sequence-specific DNA binding"/>
    <property type="evidence" value="ECO:0007669"/>
    <property type="project" value="TreeGrafter"/>
</dbReference>
<proteinExistence type="predicted"/>
<dbReference type="InterPro" id="IPR035965">
    <property type="entry name" value="PAS-like_dom_sf"/>
</dbReference>
<feature type="coiled-coil region" evidence="3">
    <location>
        <begin position="541"/>
        <end position="568"/>
    </location>
</feature>
<dbReference type="SMART" id="SM00091">
    <property type="entry name" value="PAS"/>
    <property type="match status" value="1"/>
</dbReference>
<dbReference type="PROSITE" id="PS50112">
    <property type="entry name" value="PAS"/>
    <property type="match status" value="1"/>
</dbReference>
<keyword evidence="2" id="KW-0539">Nucleus</keyword>
<dbReference type="PANTHER" id="PTHR46055">
    <property type="entry name" value="CIRCADIAN LOCOMOTER OUTPUT CYCLES PROTEIN KAPUT"/>
    <property type="match status" value="1"/>
</dbReference>
<dbReference type="GO" id="GO:1990513">
    <property type="term" value="C:CLOCK-BMAL transcription complex"/>
    <property type="evidence" value="ECO:0007669"/>
    <property type="project" value="TreeGrafter"/>
</dbReference>
<dbReference type="InterPro" id="IPR001610">
    <property type="entry name" value="PAC"/>
</dbReference>
<comment type="caution">
    <text evidence="6">The sequence shown here is derived from an EMBL/GenBank/DDBJ whole genome shotgun (WGS) entry which is preliminary data.</text>
</comment>
<dbReference type="OrthoDB" id="411251at2759"/>
<feature type="compositionally biased region" description="Polar residues" evidence="4">
    <location>
        <begin position="379"/>
        <end position="405"/>
    </location>
</feature>
<keyword evidence="3" id="KW-0175">Coiled coil</keyword>
<dbReference type="AlphaFoldDB" id="A0A3R7P496"/>
<dbReference type="CDD" id="cd00130">
    <property type="entry name" value="PAS"/>
    <property type="match status" value="1"/>
</dbReference>
<dbReference type="SMART" id="SM00086">
    <property type="entry name" value="PAC"/>
    <property type="match status" value="1"/>
</dbReference>
<evidence type="ECO:0000256" key="2">
    <source>
        <dbReference type="ARBA" id="ARBA00023242"/>
    </source>
</evidence>
<dbReference type="Gene3D" id="3.30.450.20">
    <property type="entry name" value="PAS domain"/>
    <property type="match status" value="1"/>
</dbReference>
<reference evidence="6 7" key="1">
    <citation type="submission" date="2018-04" db="EMBL/GenBank/DDBJ databases">
        <authorList>
            <person name="Zhang X."/>
            <person name="Yuan J."/>
            <person name="Li F."/>
            <person name="Xiang J."/>
        </authorList>
    </citation>
    <scope>NUCLEOTIDE SEQUENCE [LARGE SCALE GENOMIC DNA]</scope>
    <source>
        <tissue evidence="6">Muscle</tissue>
    </source>
</reference>
<evidence type="ECO:0000256" key="4">
    <source>
        <dbReference type="SAM" id="MobiDB-lite"/>
    </source>
</evidence>
<evidence type="ECO:0000313" key="6">
    <source>
        <dbReference type="EMBL" id="ROT60838.1"/>
    </source>
</evidence>
<keyword evidence="7" id="KW-1185">Reference proteome</keyword>
<dbReference type="STRING" id="6689.A0A3R7P496"/>